<evidence type="ECO:0000313" key="9">
    <source>
        <dbReference type="Proteomes" id="UP000220102"/>
    </source>
</evidence>
<evidence type="ECO:0000313" key="8">
    <source>
        <dbReference type="EMBL" id="PEN14472.1"/>
    </source>
</evidence>
<evidence type="ECO:0000256" key="7">
    <source>
        <dbReference type="SAM" id="Phobius"/>
    </source>
</evidence>
<dbReference type="RefSeq" id="WP_098074650.1">
    <property type="nucleotide sequence ID" value="NZ_PDEQ01000002.1"/>
</dbReference>
<protein>
    <submittedName>
        <fullName evidence="8">DoxX family protein</fullName>
    </submittedName>
</protein>
<dbReference type="OrthoDB" id="9813193at2"/>
<feature type="transmembrane region" description="Helical" evidence="7">
    <location>
        <begin position="113"/>
        <end position="130"/>
    </location>
</feature>
<dbReference type="InterPro" id="IPR051907">
    <property type="entry name" value="DoxX-like_oxidoreductase"/>
</dbReference>
<dbReference type="PANTHER" id="PTHR33452">
    <property type="entry name" value="OXIDOREDUCTASE CATD-RELATED"/>
    <property type="match status" value="1"/>
</dbReference>
<evidence type="ECO:0000256" key="3">
    <source>
        <dbReference type="ARBA" id="ARBA00022475"/>
    </source>
</evidence>
<dbReference type="PANTHER" id="PTHR33452:SF1">
    <property type="entry name" value="INNER MEMBRANE PROTEIN YPHA-RELATED"/>
    <property type="match status" value="1"/>
</dbReference>
<comment type="similarity">
    <text evidence="2">Belongs to the DoxX family.</text>
</comment>
<evidence type="ECO:0000256" key="6">
    <source>
        <dbReference type="ARBA" id="ARBA00023136"/>
    </source>
</evidence>
<accession>A0A2A8D0H9</accession>
<keyword evidence="5 7" id="KW-1133">Transmembrane helix</keyword>
<keyword evidence="4 7" id="KW-0812">Transmembrane</keyword>
<feature type="transmembrane region" description="Helical" evidence="7">
    <location>
        <begin position="54"/>
        <end position="76"/>
    </location>
</feature>
<keyword evidence="3" id="KW-1003">Cell membrane</keyword>
<organism evidence="8 9">
    <name type="scientific">Longibacter salinarum</name>
    <dbReference type="NCBI Taxonomy" id="1850348"/>
    <lineage>
        <taxon>Bacteria</taxon>
        <taxon>Pseudomonadati</taxon>
        <taxon>Rhodothermota</taxon>
        <taxon>Rhodothermia</taxon>
        <taxon>Rhodothermales</taxon>
        <taxon>Salisaetaceae</taxon>
        <taxon>Longibacter</taxon>
    </lineage>
</organism>
<comment type="subcellular location">
    <subcellularLocation>
        <location evidence="1">Cell membrane</location>
        <topology evidence="1">Multi-pass membrane protein</topology>
    </subcellularLocation>
</comment>
<comment type="caution">
    <text evidence="8">The sequence shown here is derived from an EMBL/GenBank/DDBJ whole genome shotgun (WGS) entry which is preliminary data.</text>
</comment>
<dbReference type="Pfam" id="PF07681">
    <property type="entry name" value="DoxX"/>
    <property type="match status" value="1"/>
</dbReference>
<keyword evidence="9" id="KW-1185">Reference proteome</keyword>
<dbReference type="GO" id="GO:0005886">
    <property type="term" value="C:plasma membrane"/>
    <property type="evidence" value="ECO:0007669"/>
    <property type="project" value="UniProtKB-SubCell"/>
</dbReference>
<dbReference type="EMBL" id="PDEQ01000002">
    <property type="protein sequence ID" value="PEN14472.1"/>
    <property type="molecule type" value="Genomic_DNA"/>
</dbReference>
<dbReference type="AlphaFoldDB" id="A0A2A8D0H9"/>
<evidence type="ECO:0000256" key="2">
    <source>
        <dbReference type="ARBA" id="ARBA00006679"/>
    </source>
</evidence>
<proteinExistence type="inferred from homology"/>
<evidence type="ECO:0000256" key="1">
    <source>
        <dbReference type="ARBA" id="ARBA00004651"/>
    </source>
</evidence>
<dbReference type="Proteomes" id="UP000220102">
    <property type="component" value="Unassembled WGS sequence"/>
</dbReference>
<name>A0A2A8D0H9_9BACT</name>
<evidence type="ECO:0000256" key="4">
    <source>
        <dbReference type="ARBA" id="ARBA00022692"/>
    </source>
</evidence>
<evidence type="ECO:0000256" key="5">
    <source>
        <dbReference type="ARBA" id="ARBA00022989"/>
    </source>
</evidence>
<gene>
    <name evidence="8" type="ORF">CRI94_05450</name>
</gene>
<sequence length="146" mass="15687">MNTSRWSSVDAALLVLRVGIGISFVFVYGFGKLFGGPEQWSQLGQNMAALGIDFWPMFWGFMGSFAEFGGALLVMLGLFTRPALGLLIATMIVAATGHITGMIDGGPWHATEMLTVFVVLLLLGPGRYSLDAMIENRFSSSTAETA</sequence>
<keyword evidence="6 7" id="KW-0472">Membrane</keyword>
<dbReference type="InterPro" id="IPR032808">
    <property type="entry name" value="DoxX"/>
</dbReference>
<feature type="transmembrane region" description="Helical" evidence="7">
    <location>
        <begin position="83"/>
        <end position="101"/>
    </location>
</feature>
<feature type="transmembrane region" description="Helical" evidence="7">
    <location>
        <begin position="12"/>
        <end position="34"/>
    </location>
</feature>
<reference evidence="8 9" key="1">
    <citation type="submission" date="2017-10" db="EMBL/GenBank/DDBJ databases">
        <title>Draft genome of Longibacter Salinarum.</title>
        <authorList>
            <person name="Goh K.M."/>
            <person name="Shamsir M.S."/>
            <person name="Lim S.W."/>
        </authorList>
    </citation>
    <scope>NUCLEOTIDE SEQUENCE [LARGE SCALE GENOMIC DNA]</scope>
    <source>
        <strain evidence="8 9">KCTC 52045</strain>
    </source>
</reference>